<dbReference type="STRING" id="74873.A0A084VTD6"/>
<keyword evidence="1" id="KW-0245">EGF-like domain</keyword>
<dbReference type="InterPro" id="IPR043504">
    <property type="entry name" value="Peptidase_S1_PA_chymotrypsin"/>
</dbReference>
<dbReference type="GO" id="GO:0060070">
    <property type="term" value="P:canonical Wnt signaling pathway"/>
    <property type="evidence" value="ECO:0007669"/>
    <property type="project" value="TreeGrafter"/>
</dbReference>
<evidence type="ECO:0000313" key="6">
    <source>
        <dbReference type="EMBL" id="KFB41230.1"/>
    </source>
</evidence>
<evidence type="ECO:0000259" key="5">
    <source>
        <dbReference type="PROSITE" id="PS50240"/>
    </source>
</evidence>
<organism evidence="6">
    <name type="scientific">Anopheles sinensis</name>
    <name type="common">Mosquito</name>
    <dbReference type="NCBI Taxonomy" id="74873"/>
    <lineage>
        <taxon>Eukaryota</taxon>
        <taxon>Metazoa</taxon>
        <taxon>Ecdysozoa</taxon>
        <taxon>Arthropoda</taxon>
        <taxon>Hexapoda</taxon>
        <taxon>Insecta</taxon>
        <taxon>Pterygota</taxon>
        <taxon>Neoptera</taxon>
        <taxon>Endopterygota</taxon>
        <taxon>Diptera</taxon>
        <taxon>Nematocera</taxon>
        <taxon>Culicoidea</taxon>
        <taxon>Culicidae</taxon>
        <taxon>Anophelinae</taxon>
        <taxon>Anopheles</taxon>
    </lineage>
</organism>
<keyword evidence="2" id="KW-0677">Repeat</keyword>
<dbReference type="EMBL" id="ATLV01016347">
    <property type="status" value="NOT_ANNOTATED_CDS"/>
    <property type="molecule type" value="Genomic_DNA"/>
</dbReference>
<dbReference type="SMART" id="SM00135">
    <property type="entry name" value="LY"/>
    <property type="match status" value="5"/>
</dbReference>
<accession>A0A084VTD6</accession>
<dbReference type="Gene3D" id="2.40.10.10">
    <property type="entry name" value="Trypsin-like serine proteases"/>
    <property type="match status" value="1"/>
</dbReference>
<keyword evidence="8" id="KW-1185">Reference proteome</keyword>
<feature type="repeat" description="LDL-receptor class B" evidence="4">
    <location>
        <begin position="437"/>
        <end position="477"/>
    </location>
</feature>
<dbReference type="SUPFAM" id="SSF50494">
    <property type="entry name" value="Trypsin-like serine proteases"/>
    <property type="match status" value="1"/>
</dbReference>
<dbReference type="Pfam" id="PF00058">
    <property type="entry name" value="Ldl_recept_b"/>
    <property type="match status" value="2"/>
</dbReference>
<proteinExistence type="inferred from homology"/>
<reference evidence="7" key="2">
    <citation type="submission" date="2020-05" db="UniProtKB">
        <authorList>
            <consortium name="EnsemblMetazoa"/>
        </authorList>
    </citation>
    <scope>IDENTIFICATION</scope>
</reference>
<dbReference type="VEuPathDB" id="VectorBase:ASIC008896"/>
<comment type="similarity">
    <text evidence="3">Belongs to the peptidase S1 family. CLIP subfamily.</text>
</comment>
<dbReference type="SUPFAM" id="SSF63825">
    <property type="entry name" value="YWTD domain"/>
    <property type="match status" value="2"/>
</dbReference>
<dbReference type="GO" id="GO:0006508">
    <property type="term" value="P:proteolysis"/>
    <property type="evidence" value="ECO:0007669"/>
    <property type="project" value="InterPro"/>
</dbReference>
<evidence type="ECO:0000313" key="8">
    <source>
        <dbReference type="Proteomes" id="UP000030765"/>
    </source>
</evidence>
<dbReference type="AlphaFoldDB" id="A0A084VTD6"/>
<name>A0A084VTD6_ANOSI</name>
<dbReference type="OrthoDB" id="5958943at2759"/>
<dbReference type="InterPro" id="IPR001254">
    <property type="entry name" value="Trypsin_dom"/>
</dbReference>
<gene>
    <name evidence="6" type="ORF">ZHAS_00008896</name>
</gene>
<dbReference type="PROSITE" id="PS50240">
    <property type="entry name" value="TRYPSIN_DOM"/>
    <property type="match status" value="1"/>
</dbReference>
<dbReference type="PANTHER" id="PTHR46513:SF13">
    <property type="entry name" value="EGF-LIKE DOMAIN-CONTAINING PROTEIN"/>
    <property type="match status" value="1"/>
</dbReference>
<evidence type="ECO:0000256" key="2">
    <source>
        <dbReference type="ARBA" id="ARBA00022737"/>
    </source>
</evidence>
<reference evidence="6 8" key="1">
    <citation type="journal article" date="2014" name="BMC Genomics">
        <title>Genome sequence of Anopheles sinensis provides insight into genetics basis of mosquito competence for malaria parasites.</title>
        <authorList>
            <person name="Zhou D."/>
            <person name="Zhang D."/>
            <person name="Ding G."/>
            <person name="Shi L."/>
            <person name="Hou Q."/>
            <person name="Ye Y."/>
            <person name="Xu Y."/>
            <person name="Zhou H."/>
            <person name="Xiong C."/>
            <person name="Li S."/>
            <person name="Yu J."/>
            <person name="Hong S."/>
            <person name="Yu X."/>
            <person name="Zou P."/>
            <person name="Chen C."/>
            <person name="Chang X."/>
            <person name="Wang W."/>
            <person name="Lv Y."/>
            <person name="Sun Y."/>
            <person name="Ma L."/>
            <person name="Shen B."/>
            <person name="Zhu C."/>
        </authorList>
    </citation>
    <scope>NUCLEOTIDE SEQUENCE [LARGE SCALE GENOMIC DNA]</scope>
</reference>
<dbReference type="GO" id="GO:0042813">
    <property type="term" value="F:Wnt receptor activity"/>
    <property type="evidence" value="ECO:0007669"/>
    <property type="project" value="TreeGrafter"/>
</dbReference>
<feature type="repeat" description="LDL-receptor class B" evidence="4">
    <location>
        <begin position="145"/>
        <end position="187"/>
    </location>
</feature>
<dbReference type="GO" id="GO:0017147">
    <property type="term" value="F:Wnt-protein binding"/>
    <property type="evidence" value="ECO:0007669"/>
    <property type="project" value="TreeGrafter"/>
</dbReference>
<dbReference type="PANTHER" id="PTHR46513">
    <property type="entry name" value="VITELLOGENIN RECEPTOR-LIKE PROTEIN-RELATED-RELATED"/>
    <property type="match status" value="1"/>
</dbReference>
<dbReference type="InterPro" id="IPR000033">
    <property type="entry name" value="LDLR_classB_rpt"/>
</dbReference>
<dbReference type="GO" id="GO:0004252">
    <property type="term" value="F:serine-type endopeptidase activity"/>
    <property type="evidence" value="ECO:0007669"/>
    <property type="project" value="InterPro"/>
</dbReference>
<sequence>MFCAGGKNNVSACNGDSGGGMFFNIDGTWYLRGIVSFSPSRPEVDKALCDITKPTVFTDVSKYQDWLIRYINTTEWLKNLKPCNDSIIGRNTECNAVNRYDGDFFIVGEKESIVRVKVSDASASNEIEHINQNDLGGLDYDCAGGRVYWSEPATRTIFSAKYDGTDKKPFITEDLEEPRHVAVDWISRRLYWVDYGKEAIEVASLDNPAVRMVVNMNVNDPNEIAVDPLFGKLYRIHKNFLIESSNLDGTDEELLLDSSTMWISDLKLSMATEELCFVNQETFKIECINFFNKRIRSIASNLTSPHTLSVTDGMFYWTEGNGGTIESINHQNRRQPSIEYNKSKDVISLIAVTNVCPMVYSPCAINNGNCPDGTICLYKSREISGKACITIRSKINGQYKFSPRIGNMPSWYALIEGVPDFQYCEGSIITRNAVLSGRIYWTHNKTIYSAMYNGTDKKIFTTKGLKDPRSVAVDWISRRLYWVEHRHKAATIMVASLDNPELQAVVSTDADYTEIAVDPVLGILYRLLETGGIVKSNLDGSEPENIKTSKTHKLYNIRVSVATGEVCYINQTTSNIECMNPLTNQFRTVVSGKPKTWALTQGRYYWIEENSPCAINNGKCPENTICLPNPPCPMG</sequence>
<dbReference type="EnsemblMetazoa" id="ASIC008896-RA">
    <property type="protein sequence ID" value="ASIC008896-PA"/>
    <property type="gene ID" value="ASIC008896"/>
</dbReference>
<protein>
    <submittedName>
        <fullName evidence="7">Peptidase S1 domain-containing protein</fullName>
    </submittedName>
</protein>
<dbReference type="EMBL" id="KE525079">
    <property type="protein sequence ID" value="KFB41230.1"/>
    <property type="molecule type" value="Genomic_DNA"/>
</dbReference>
<dbReference type="VEuPathDB" id="VectorBase:ASIS008417"/>
<feature type="domain" description="Peptidase S1" evidence="5">
    <location>
        <begin position="1"/>
        <end position="72"/>
    </location>
</feature>
<dbReference type="InterPro" id="IPR050778">
    <property type="entry name" value="Cueball_EGF_LRP_Nidogen"/>
</dbReference>
<evidence type="ECO:0000313" key="7">
    <source>
        <dbReference type="EnsemblMetazoa" id="ASIC008896-PA"/>
    </source>
</evidence>
<dbReference type="Gene3D" id="2.120.10.30">
    <property type="entry name" value="TolB, C-terminal domain"/>
    <property type="match status" value="2"/>
</dbReference>
<feature type="repeat" description="LDL-receptor class B" evidence="4">
    <location>
        <begin position="188"/>
        <end position="230"/>
    </location>
</feature>
<dbReference type="InterPro" id="IPR011042">
    <property type="entry name" value="6-blade_b-propeller_TolB-like"/>
</dbReference>
<dbReference type="Pfam" id="PF00089">
    <property type="entry name" value="Trypsin"/>
    <property type="match status" value="1"/>
</dbReference>
<evidence type="ECO:0000256" key="1">
    <source>
        <dbReference type="ARBA" id="ARBA00022536"/>
    </source>
</evidence>
<evidence type="ECO:0000256" key="4">
    <source>
        <dbReference type="PROSITE-ProRule" id="PRU00461"/>
    </source>
</evidence>
<evidence type="ECO:0000256" key="3">
    <source>
        <dbReference type="ARBA" id="ARBA00024195"/>
    </source>
</evidence>
<dbReference type="InterPro" id="IPR009003">
    <property type="entry name" value="Peptidase_S1_PA"/>
</dbReference>
<dbReference type="PROSITE" id="PS51120">
    <property type="entry name" value="LDLRB"/>
    <property type="match status" value="3"/>
</dbReference>
<dbReference type="VEuPathDB" id="VectorBase:ASIS013762"/>
<dbReference type="GO" id="GO:0005886">
    <property type="term" value="C:plasma membrane"/>
    <property type="evidence" value="ECO:0007669"/>
    <property type="project" value="TreeGrafter"/>
</dbReference>
<dbReference type="Proteomes" id="UP000030765">
    <property type="component" value="Unassembled WGS sequence"/>
</dbReference>